<keyword evidence="8" id="KW-1185">Reference proteome</keyword>
<dbReference type="PANTHER" id="PTHR38825">
    <property type="entry name" value="LYSINE EXPORTER PROTEIN (LYSE/YGGA)"/>
    <property type="match status" value="1"/>
</dbReference>
<accession>A0A1W1XX74</accession>
<feature type="transmembrane region" description="Helical" evidence="6">
    <location>
        <begin position="154"/>
        <end position="176"/>
    </location>
</feature>
<gene>
    <name evidence="7" type="ORF">SAMN02745134_03521</name>
</gene>
<dbReference type="Proteomes" id="UP000192468">
    <property type="component" value="Unassembled WGS sequence"/>
</dbReference>
<feature type="transmembrane region" description="Helical" evidence="6">
    <location>
        <begin position="78"/>
        <end position="97"/>
    </location>
</feature>
<dbReference type="OrthoDB" id="7874789at2"/>
<dbReference type="EMBL" id="FWXH01000025">
    <property type="protein sequence ID" value="SMC28444.1"/>
    <property type="molecule type" value="Genomic_DNA"/>
</dbReference>
<feature type="transmembrane region" description="Helical" evidence="6">
    <location>
        <begin position="118"/>
        <end position="139"/>
    </location>
</feature>
<name>A0A1W1XX74_9CLOT</name>
<dbReference type="InterPro" id="IPR001123">
    <property type="entry name" value="LeuE-type"/>
</dbReference>
<organism evidence="7 8">
    <name type="scientific">Clostridium acidisoli DSM 12555</name>
    <dbReference type="NCBI Taxonomy" id="1121291"/>
    <lineage>
        <taxon>Bacteria</taxon>
        <taxon>Bacillati</taxon>
        <taxon>Bacillota</taxon>
        <taxon>Clostridia</taxon>
        <taxon>Eubacteriales</taxon>
        <taxon>Clostridiaceae</taxon>
        <taxon>Clostridium</taxon>
    </lineage>
</organism>
<sequence length="236" mass="26656">MNMLILLTKSVVIGIATGFVMSIPIGPGGIESVKRTVSKNYWEGLKVSLGAISADVLYLLLINAGLANLLNRNRHTEGFFWIISGLLLSFIGYNSLINHNGNENLITKFMKNSNISSLSFVTGFMITATNPMTPSIWLTMSGTVLKAWYHINKFAYYVFIISIIIGMILWFALLNFLAYKGFNILSPKKTKGTVSFLMWGIILTGFAFIFWGLYIYSDFHILNTLWIHIKIFLWKD</sequence>
<proteinExistence type="predicted"/>
<evidence type="ECO:0000313" key="8">
    <source>
        <dbReference type="Proteomes" id="UP000192468"/>
    </source>
</evidence>
<keyword evidence="4 6" id="KW-1133">Transmembrane helix</keyword>
<reference evidence="7 8" key="1">
    <citation type="submission" date="2017-04" db="EMBL/GenBank/DDBJ databases">
        <authorList>
            <person name="Afonso C.L."/>
            <person name="Miller P.J."/>
            <person name="Scott M.A."/>
            <person name="Spackman E."/>
            <person name="Goraichik I."/>
            <person name="Dimitrov K.M."/>
            <person name="Suarez D.L."/>
            <person name="Swayne D.E."/>
        </authorList>
    </citation>
    <scope>NUCLEOTIDE SEQUENCE [LARGE SCALE GENOMIC DNA]</scope>
    <source>
        <strain evidence="7 8">DSM 12555</strain>
    </source>
</reference>
<feature type="transmembrane region" description="Helical" evidence="6">
    <location>
        <begin position="196"/>
        <end position="216"/>
    </location>
</feature>
<evidence type="ECO:0000256" key="1">
    <source>
        <dbReference type="ARBA" id="ARBA00004651"/>
    </source>
</evidence>
<keyword evidence="3 6" id="KW-0812">Transmembrane</keyword>
<dbReference type="AlphaFoldDB" id="A0A1W1XX74"/>
<comment type="subcellular location">
    <subcellularLocation>
        <location evidence="1">Cell membrane</location>
        <topology evidence="1">Multi-pass membrane protein</topology>
    </subcellularLocation>
</comment>
<dbReference type="GO" id="GO:0006865">
    <property type="term" value="P:amino acid transport"/>
    <property type="evidence" value="ECO:0007669"/>
    <property type="project" value="InterPro"/>
</dbReference>
<evidence type="ECO:0000256" key="4">
    <source>
        <dbReference type="ARBA" id="ARBA00022989"/>
    </source>
</evidence>
<feature type="transmembrane region" description="Helical" evidence="6">
    <location>
        <begin position="6"/>
        <end position="26"/>
    </location>
</feature>
<evidence type="ECO:0000256" key="6">
    <source>
        <dbReference type="SAM" id="Phobius"/>
    </source>
</evidence>
<evidence type="ECO:0000256" key="5">
    <source>
        <dbReference type="ARBA" id="ARBA00023136"/>
    </source>
</evidence>
<keyword evidence="5 6" id="KW-0472">Membrane</keyword>
<dbReference type="GO" id="GO:0005886">
    <property type="term" value="C:plasma membrane"/>
    <property type="evidence" value="ECO:0007669"/>
    <property type="project" value="UniProtKB-SubCell"/>
</dbReference>
<feature type="transmembrane region" description="Helical" evidence="6">
    <location>
        <begin position="47"/>
        <end position="66"/>
    </location>
</feature>
<dbReference type="Pfam" id="PF01810">
    <property type="entry name" value="LysE"/>
    <property type="match status" value="1"/>
</dbReference>
<keyword evidence="2" id="KW-1003">Cell membrane</keyword>
<evidence type="ECO:0000313" key="7">
    <source>
        <dbReference type="EMBL" id="SMC28444.1"/>
    </source>
</evidence>
<dbReference type="STRING" id="1121291.SAMN02745134_03521"/>
<dbReference type="PANTHER" id="PTHR38825:SF2">
    <property type="entry name" value="LYSINE TRANSPORTER LYSE"/>
    <property type="match status" value="1"/>
</dbReference>
<evidence type="ECO:0000256" key="2">
    <source>
        <dbReference type="ARBA" id="ARBA00022475"/>
    </source>
</evidence>
<dbReference type="RefSeq" id="WP_084117517.1">
    <property type="nucleotide sequence ID" value="NZ_FWXH01000025.1"/>
</dbReference>
<evidence type="ECO:0000256" key="3">
    <source>
        <dbReference type="ARBA" id="ARBA00022692"/>
    </source>
</evidence>
<protein>
    <submittedName>
        <fullName evidence="7">Threonine/homoserine/homoserine lactone efflux protein</fullName>
    </submittedName>
</protein>